<dbReference type="Pfam" id="PF13505">
    <property type="entry name" value="OMP_b-brl"/>
    <property type="match status" value="1"/>
</dbReference>
<reference evidence="4" key="1">
    <citation type="submission" date="2020-10" db="EMBL/GenBank/DDBJ databases">
        <authorList>
            <person name="Gilroy R."/>
        </authorList>
    </citation>
    <scope>NUCLEOTIDE SEQUENCE</scope>
    <source>
        <strain evidence="4">B1-16210</strain>
    </source>
</reference>
<dbReference type="SUPFAM" id="SSF56925">
    <property type="entry name" value="OMPA-like"/>
    <property type="match status" value="1"/>
</dbReference>
<dbReference type="InterPro" id="IPR011250">
    <property type="entry name" value="OMP/PagP_B-barrel"/>
</dbReference>
<evidence type="ECO:0000256" key="2">
    <source>
        <dbReference type="SAM" id="SignalP"/>
    </source>
</evidence>
<dbReference type="Gene3D" id="2.40.160.20">
    <property type="match status" value="1"/>
</dbReference>
<accession>A0A940DG97</accession>
<dbReference type="InterPro" id="IPR027385">
    <property type="entry name" value="Beta-barrel_OMP"/>
</dbReference>
<dbReference type="Proteomes" id="UP000721442">
    <property type="component" value="Unassembled WGS sequence"/>
</dbReference>
<sequence>MKKIVSLAVLLAFATPALAAPSYLTRDNDGGYRVTYDYTDKAKTGWYVGARADLNFWNWKNNYSSGSNFLGAQEEYSRDEFSFEPVFGGSAFAGYRFAYFWRAELEAGYLGYFDDADHMAEYNLQIPYAMANLYYDFTNGLYLGIGAGMAMPIETIDMIGYVDGSDRTHYGFAPMAGVMLGYSYELDYNLVLDIRYRLSGMTGWHHRIDGLIDTDDNIFWFENEVDFLLDNSISIGIRYEF</sequence>
<name>A0A940DG97_9PROT</name>
<dbReference type="AlphaFoldDB" id="A0A940DG97"/>
<evidence type="ECO:0000313" key="5">
    <source>
        <dbReference type="Proteomes" id="UP000721442"/>
    </source>
</evidence>
<organism evidence="4 5">
    <name type="scientific">Candidatus Enterousia excrementavium</name>
    <dbReference type="NCBI Taxonomy" id="2840789"/>
    <lineage>
        <taxon>Bacteria</taxon>
        <taxon>Pseudomonadati</taxon>
        <taxon>Pseudomonadota</taxon>
        <taxon>Alphaproteobacteria</taxon>
        <taxon>Candidatus Enterousia</taxon>
    </lineage>
</organism>
<feature type="chain" id="PRO_5037189428" evidence="2">
    <location>
        <begin position="20"/>
        <end position="241"/>
    </location>
</feature>
<protein>
    <submittedName>
        <fullName evidence="4">Outer membrane beta-barrel protein</fullName>
    </submittedName>
</protein>
<dbReference type="EMBL" id="JADINE010000019">
    <property type="protein sequence ID" value="MBO8407081.1"/>
    <property type="molecule type" value="Genomic_DNA"/>
</dbReference>
<gene>
    <name evidence="4" type="ORF">IAC77_01310</name>
</gene>
<comment type="caution">
    <text evidence="4">The sequence shown here is derived from an EMBL/GenBank/DDBJ whole genome shotgun (WGS) entry which is preliminary data.</text>
</comment>
<feature type="domain" description="Outer membrane protein beta-barrel" evidence="3">
    <location>
        <begin position="6"/>
        <end position="214"/>
    </location>
</feature>
<proteinExistence type="predicted"/>
<feature type="signal peptide" evidence="2">
    <location>
        <begin position="1"/>
        <end position="19"/>
    </location>
</feature>
<evidence type="ECO:0000259" key="3">
    <source>
        <dbReference type="Pfam" id="PF13505"/>
    </source>
</evidence>
<evidence type="ECO:0000256" key="1">
    <source>
        <dbReference type="ARBA" id="ARBA00022729"/>
    </source>
</evidence>
<reference evidence="4" key="2">
    <citation type="journal article" date="2021" name="PeerJ">
        <title>Extensive microbial diversity within the chicken gut microbiome revealed by metagenomics and culture.</title>
        <authorList>
            <person name="Gilroy R."/>
            <person name="Ravi A."/>
            <person name="Getino M."/>
            <person name="Pursley I."/>
            <person name="Horton D.L."/>
            <person name="Alikhan N.F."/>
            <person name="Baker D."/>
            <person name="Gharbi K."/>
            <person name="Hall N."/>
            <person name="Watson M."/>
            <person name="Adriaenssens E.M."/>
            <person name="Foster-Nyarko E."/>
            <person name="Jarju S."/>
            <person name="Secka A."/>
            <person name="Antonio M."/>
            <person name="Oren A."/>
            <person name="Chaudhuri R.R."/>
            <person name="La Ragione R."/>
            <person name="Hildebrand F."/>
            <person name="Pallen M.J."/>
        </authorList>
    </citation>
    <scope>NUCLEOTIDE SEQUENCE</scope>
    <source>
        <strain evidence="4">B1-16210</strain>
    </source>
</reference>
<evidence type="ECO:0000313" key="4">
    <source>
        <dbReference type="EMBL" id="MBO8407081.1"/>
    </source>
</evidence>
<keyword evidence="1 2" id="KW-0732">Signal</keyword>